<feature type="compositionally biased region" description="Polar residues" evidence="2">
    <location>
        <begin position="89"/>
        <end position="153"/>
    </location>
</feature>
<feature type="region of interest" description="Disordered" evidence="2">
    <location>
        <begin position="842"/>
        <end position="896"/>
    </location>
</feature>
<feature type="region of interest" description="Disordered" evidence="2">
    <location>
        <begin position="20"/>
        <end position="299"/>
    </location>
</feature>
<feature type="compositionally biased region" description="Basic and acidic residues" evidence="2">
    <location>
        <begin position="184"/>
        <end position="203"/>
    </location>
</feature>
<dbReference type="EMBL" id="JOWA01000132">
    <property type="protein sequence ID" value="KEZ39926.1"/>
    <property type="molecule type" value="Genomic_DNA"/>
</dbReference>
<feature type="compositionally biased region" description="Pro residues" evidence="2">
    <location>
        <begin position="946"/>
        <end position="961"/>
    </location>
</feature>
<accession>A0A084FXW4</accession>
<feature type="region of interest" description="Disordered" evidence="2">
    <location>
        <begin position="1279"/>
        <end position="1300"/>
    </location>
</feature>
<feature type="compositionally biased region" description="Acidic residues" evidence="2">
    <location>
        <begin position="1413"/>
        <end position="1423"/>
    </location>
</feature>
<reference evidence="4 5" key="1">
    <citation type="journal article" date="2014" name="Genome Announc.">
        <title>Draft genome sequence of the pathogenic fungus Scedosporium apiospermum.</title>
        <authorList>
            <person name="Vandeputte P."/>
            <person name="Ghamrawi S."/>
            <person name="Rechenmann M."/>
            <person name="Iltis A."/>
            <person name="Giraud S."/>
            <person name="Fleury M."/>
            <person name="Thornton C."/>
            <person name="Delhaes L."/>
            <person name="Meyer W."/>
            <person name="Papon N."/>
            <person name="Bouchara J.P."/>
        </authorList>
    </citation>
    <scope>NUCLEOTIDE SEQUENCE [LARGE SCALE GENOMIC DNA]</scope>
    <source>
        <strain evidence="4 5">IHEM 14462</strain>
    </source>
</reference>
<feature type="compositionally biased region" description="Low complexity" evidence="2">
    <location>
        <begin position="68"/>
        <end position="84"/>
    </location>
</feature>
<feature type="compositionally biased region" description="Polar residues" evidence="2">
    <location>
        <begin position="916"/>
        <end position="931"/>
    </location>
</feature>
<dbReference type="VEuPathDB" id="FungiDB:SAPIO_CDS8893"/>
<evidence type="ECO:0000256" key="2">
    <source>
        <dbReference type="SAM" id="MobiDB-lite"/>
    </source>
</evidence>
<dbReference type="GO" id="GO:0005737">
    <property type="term" value="C:cytoplasm"/>
    <property type="evidence" value="ECO:0007669"/>
    <property type="project" value="TreeGrafter"/>
</dbReference>
<organism evidence="4 5">
    <name type="scientific">Pseudallescheria apiosperma</name>
    <name type="common">Scedosporium apiospermum</name>
    <dbReference type="NCBI Taxonomy" id="563466"/>
    <lineage>
        <taxon>Eukaryota</taxon>
        <taxon>Fungi</taxon>
        <taxon>Dikarya</taxon>
        <taxon>Ascomycota</taxon>
        <taxon>Pezizomycotina</taxon>
        <taxon>Sordariomycetes</taxon>
        <taxon>Hypocreomycetidae</taxon>
        <taxon>Microascales</taxon>
        <taxon>Microascaceae</taxon>
        <taxon>Scedosporium</taxon>
    </lineage>
</organism>
<dbReference type="PANTHER" id="PTHR12436:SF3">
    <property type="entry name" value="GERMINAL-CENTER ASSOCIATED NUCLEAR PROTEIN"/>
    <property type="match status" value="1"/>
</dbReference>
<name>A0A084FXW4_PSEDA</name>
<keyword evidence="1" id="KW-0175">Coiled coil</keyword>
<feature type="compositionally biased region" description="Basic and acidic residues" evidence="2">
    <location>
        <begin position="1424"/>
        <end position="1446"/>
    </location>
</feature>
<keyword evidence="5" id="KW-1185">Reference proteome</keyword>
<dbReference type="InterPro" id="IPR005062">
    <property type="entry name" value="SAC3/GANP/THP3_conserved"/>
</dbReference>
<dbReference type="HOGENOM" id="CLU_001323_1_1_1"/>
<feature type="compositionally biased region" description="Low complexity" evidence="2">
    <location>
        <begin position="962"/>
        <end position="984"/>
    </location>
</feature>
<feature type="compositionally biased region" description="Polar residues" evidence="2">
    <location>
        <begin position="31"/>
        <end position="49"/>
    </location>
</feature>
<dbReference type="PANTHER" id="PTHR12436">
    <property type="entry name" value="80 KDA MCM3-ASSOCIATED PROTEIN"/>
    <property type="match status" value="1"/>
</dbReference>
<dbReference type="OrthoDB" id="264795at2759"/>
<evidence type="ECO:0000313" key="4">
    <source>
        <dbReference type="EMBL" id="KEZ39926.1"/>
    </source>
</evidence>
<evidence type="ECO:0000256" key="1">
    <source>
        <dbReference type="SAM" id="Coils"/>
    </source>
</evidence>
<proteinExistence type="predicted"/>
<feature type="region of interest" description="Disordered" evidence="2">
    <location>
        <begin position="913"/>
        <end position="987"/>
    </location>
</feature>
<dbReference type="RefSeq" id="XP_016639725.1">
    <property type="nucleotide sequence ID" value="XM_016790422.1"/>
</dbReference>
<dbReference type="Pfam" id="PF03399">
    <property type="entry name" value="SAC3_GANP"/>
    <property type="match status" value="1"/>
</dbReference>
<protein>
    <recommendedName>
        <fullName evidence="3">SAC3/GANP/THP3 conserved domain-containing protein</fullName>
    </recommendedName>
</protein>
<dbReference type="GO" id="GO:0006406">
    <property type="term" value="P:mRNA export from nucleus"/>
    <property type="evidence" value="ECO:0007669"/>
    <property type="project" value="TreeGrafter"/>
</dbReference>
<evidence type="ECO:0000313" key="5">
    <source>
        <dbReference type="Proteomes" id="UP000028545"/>
    </source>
</evidence>
<dbReference type="GeneID" id="27727965"/>
<dbReference type="Gene3D" id="1.25.40.990">
    <property type="match status" value="1"/>
</dbReference>
<dbReference type="Proteomes" id="UP000028545">
    <property type="component" value="Unassembled WGS sequence"/>
</dbReference>
<dbReference type="OMA" id="QKWPREL"/>
<dbReference type="GO" id="GO:0070390">
    <property type="term" value="C:transcription export complex 2"/>
    <property type="evidence" value="ECO:0007669"/>
    <property type="project" value="TreeGrafter"/>
</dbReference>
<dbReference type="InterPro" id="IPR045107">
    <property type="entry name" value="SAC3/GANP/THP3"/>
</dbReference>
<feature type="coiled-coil region" evidence="1">
    <location>
        <begin position="1126"/>
        <end position="1160"/>
    </location>
</feature>
<comment type="caution">
    <text evidence="4">The sequence shown here is derived from an EMBL/GenBank/DDBJ whole genome shotgun (WGS) entry which is preliminary data.</text>
</comment>
<feature type="compositionally biased region" description="Low complexity" evidence="2">
    <location>
        <begin position="862"/>
        <end position="896"/>
    </location>
</feature>
<feature type="region of interest" description="Disordered" evidence="2">
    <location>
        <begin position="1363"/>
        <end position="1476"/>
    </location>
</feature>
<sequence length="1476" mass="160430">MSTFGGSGWPAATQAQSTSVFGGGAFSSASKPLSFSPTPFGSKSTTAGVQGNGNGRLPNPFSAMSGGAAPSNPFATTSTTTTAPEVKNPFQTTSQTPSPSLFSAKNTGTFGATSQPQANRSPSPFSMPSNQGRPNTALNAQASPFAPSTTKLNSGAKPTFGGTQFGSSKPFGAASGPEQLDAGGDSKRSKRNKGDWGDAERRNGVRRGTTPDGPARNSRGAQEAPKNGYGPIKGALANGPTGHGKKVHFDEQAPKGPSRTAKQQQQHSSQGFNRQQRPPPPFALKSNNNHPSHIHEKSSDEYANEMHAQLARDGIRPPAWPANPGKPSSKNAMMQFREDYKEYREKARASLIRAGLIDNPEDRKRLEDAIPFKGICEDMCPEFEKITRITEFDVKQAEKDPATSYADTSRMVKKLARSAAGQEAPLPMDVRSVAALRRTLDYLIDDLLEFDDNLPVLHGFLWDRTRAIRRDFAFFSSMNDKEMRDQVYCLETIARFHVTALHLLAQEGYTPEDFSEQQEVEQLGKTLISLMYAYSDCEAEGITCENEAEFRAYQLIFRAFHPDILENVQREWDPKFWRDSDEVRTAVSLVEALQNTQDFHGPLKGAPSFAASSAYNSFFRIVEDPSVSYTMACFAEIHFGQLRRSILAAVKKAFSRPKQTPKDITASVLNSYLRFDTVKEAVEFAKLHGLDFAPDANNPNDLNKSYLILEYGKGLEYPRLHHTYSANIVEKKRGTHSLPDVIHQTVSEDTSLKPQDGASATDEDSLFVGSSWSEGSKFTPAPAPIKFTSPFAAPITQTATTHGELAATAPATKPAAAPTFAPAALQKTPAGAGGLGTVPATAPSHFAQPGLKPSAGPSLTWAPSQAMSAQQTTAPTPAPTFTFKPTADSKLAQPTTTPTLGATAAAVPAPSVLTSGNKPSTSPFNFLSSAPSKPAETTTPTIKVTPPTPAFPPPRPSPAVPAPGATPAAAFKPPSAPSPSISVPPKVPQAPTIEKAVAAPQVSAPSQPSAFIPAAQPPAVVTPAAPTKEEKWTSFTKWFVSGDHGLMDEFERYAVEEAVRKAFGQFVREEKERIRKEEDEKSWAEARKFRTYSLGVKYFYRWRETARQNRASALRRSDREQMRAYRESKRVEKLKQKKEAERAQRRLALEAAELDNVEDLKTLLLRKRSLSSREEAEEALLASGVLSGVRNERDAAARIVGRRSSLPGPLSPVRKSSMPDFMHKIKTGIADSVNRSIGKVVRPRTSSTASVSSISGGGAKTRALREEFSGSALRKTIARSRSRYSLPPSEDGSTSSLSRVSSRWRLKAMGLVTMPDGSALPEYLADQIKYEGKRFPELGNFGMPPPETPRVAYAGADAEVRPATMDGTTVPRPKEDFRSLGSHKPHASVSGVNGVEGLGHALKRKRTAGEARDEGDDEEEEGEQEKNKRILLDTQKTIREMRRLREEMEEGTGWFKEQNERLQSEMSSRPGTPWGH</sequence>
<evidence type="ECO:0000259" key="3">
    <source>
        <dbReference type="Pfam" id="PF03399"/>
    </source>
</evidence>
<feature type="domain" description="SAC3/GANP/THP3 conserved" evidence="3">
    <location>
        <begin position="379"/>
        <end position="692"/>
    </location>
</feature>
<feature type="compositionally biased region" description="Polar residues" evidence="2">
    <location>
        <begin position="260"/>
        <end position="276"/>
    </location>
</feature>
<feature type="compositionally biased region" description="Low complexity" evidence="2">
    <location>
        <begin position="934"/>
        <end position="945"/>
    </location>
</feature>
<dbReference type="KEGG" id="sapo:SAPIO_CDS8893"/>
<gene>
    <name evidence="4" type="ORF">SAPIO_CDS8893</name>
</gene>